<gene>
    <name evidence="2" type="ORF">J4215_00205</name>
</gene>
<accession>A0A8T4LC41</accession>
<reference evidence="2" key="2">
    <citation type="submission" date="2021-05" db="EMBL/GenBank/DDBJ databases">
        <title>Protein family content uncovers lineage relationships and bacterial pathway maintenance mechanisms in DPANN archaea.</title>
        <authorList>
            <person name="Castelle C.J."/>
            <person name="Meheust R."/>
            <person name="Jaffe A.L."/>
            <person name="Seitz K."/>
            <person name="Gong X."/>
            <person name="Baker B.J."/>
            <person name="Banfield J.F."/>
        </authorList>
    </citation>
    <scope>NUCLEOTIDE SEQUENCE</scope>
    <source>
        <strain evidence="2">RIFCSPLOWO2_01_FULL_AR10_48_17</strain>
    </source>
</reference>
<proteinExistence type="predicted"/>
<dbReference type="EMBL" id="JAGVWC010000004">
    <property type="protein sequence ID" value="MBS3060985.1"/>
    <property type="molecule type" value="Genomic_DNA"/>
</dbReference>
<sequence>MPNVKPRQAPKRTGIIRVKKSGYRWRHYGKMVPVPPSMPYEGPERRIRVTDRRPHNDNAGRRIQGDRRVQARYNNQRVSVFEQWQWSDGNKVFVRSPRKSRLATSWGKLPKKVPPRKGKRTHIPLLVEDDDL</sequence>
<name>A0A8T4LC41_9ARCH</name>
<comment type="caution">
    <text evidence="2">The sequence shown here is derived from an EMBL/GenBank/DDBJ whole genome shotgun (WGS) entry which is preliminary data.</text>
</comment>
<evidence type="ECO:0000313" key="3">
    <source>
        <dbReference type="Proteomes" id="UP000675968"/>
    </source>
</evidence>
<evidence type="ECO:0000256" key="1">
    <source>
        <dbReference type="SAM" id="MobiDB-lite"/>
    </source>
</evidence>
<dbReference type="AlphaFoldDB" id="A0A8T4LC41"/>
<evidence type="ECO:0000313" key="2">
    <source>
        <dbReference type="EMBL" id="MBS3060985.1"/>
    </source>
</evidence>
<feature type="compositionally biased region" description="Basic residues" evidence="1">
    <location>
        <begin position="109"/>
        <end position="122"/>
    </location>
</feature>
<reference evidence="2" key="1">
    <citation type="submission" date="2021-03" db="EMBL/GenBank/DDBJ databases">
        <authorList>
            <person name="Jaffe A."/>
        </authorList>
    </citation>
    <scope>NUCLEOTIDE SEQUENCE</scope>
    <source>
        <strain evidence="2">RIFCSPLOWO2_01_FULL_AR10_48_17</strain>
    </source>
</reference>
<protein>
    <submittedName>
        <fullName evidence="2">Uncharacterized protein</fullName>
    </submittedName>
</protein>
<feature type="region of interest" description="Disordered" evidence="1">
    <location>
        <begin position="108"/>
        <end position="132"/>
    </location>
</feature>
<organism evidence="2 3">
    <name type="scientific">Candidatus Iainarchaeum sp</name>
    <dbReference type="NCBI Taxonomy" id="3101447"/>
    <lineage>
        <taxon>Archaea</taxon>
        <taxon>Candidatus Iainarchaeota</taxon>
        <taxon>Candidatus Iainarchaeia</taxon>
        <taxon>Candidatus Iainarchaeales</taxon>
        <taxon>Candidatus Iainarchaeaceae</taxon>
        <taxon>Candidatus Iainarchaeum</taxon>
    </lineage>
</organism>
<dbReference type="Proteomes" id="UP000675968">
    <property type="component" value="Unassembled WGS sequence"/>
</dbReference>